<dbReference type="EMBL" id="FMZL01000024">
    <property type="protein sequence ID" value="SDC57754.1"/>
    <property type="molecule type" value="Genomic_DNA"/>
</dbReference>
<protein>
    <submittedName>
        <fullName evidence="1">Uncharacterized protein</fullName>
    </submittedName>
</protein>
<accession>A0A1G6MRA6</accession>
<dbReference type="STRING" id="604330.SAMN04489857_1706"/>
<dbReference type="AlphaFoldDB" id="A0A1G6MRA6"/>
<dbReference type="Proteomes" id="UP000198528">
    <property type="component" value="Unassembled WGS sequence"/>
</dbReference>
<dbReference type="SUPFAM" id="SSF102712">
    <property type="entry name" value="JAB1/MPN domain"/>
    <property type="match status" value="1"/>
</dbReference>
<dbReference type="Gene3D" id="3.40.140.10">
    <property type="entry name" value="Cytidine Deaminase, domain 2"/>
    <property type="match status" value="1"/>
</dbReference>
<reference evidence="2" key="1">
    <citation type="submission" date="2016-10" db="EMBL/GenBank/DDBJ databases">
        <authorList>
            <person name="Varghese N."/>
            <person name="Submissions S."/>
        </authorList>
    </citation>
    <scope>NUCLEOTIDE SEQUENCE [LARGE SCALE GENOMIC DNA]</scope>
    <source>
        <strain evidence="2">DSM 22619</strain>
    </source>
</reference>
<name>A0A1G6MRA6_9ACTN</name>
<proteinExistence type="predicted"/>
<evidence type="ECO:0000313" key="2">
    <source>
        <dbReference type="Proteomes" id="UP000198528"/>
    </source>
</evidence>
<organism evidence="1 2">
    <name type="scientific">Parafannyhessea umbonata</name>
    <dbReference type="NCBI Taxonomy" id="604330"/>
    <lineage>
        <taxon>Bacteria</taxon>
        <taxon>Bacillati</taxon>
        <taxon>Actinomycetota</taxon>
        <taxon>Coriobacteriia</taxon>
        <taxon>Coriobacteriales</taxon>
        <taxon>Atopobiaceae</taxon>
        <taxon>Parafannyhessea</taxon>
    </lineage>
</organism>
<gene>
    <name evidence="1" type="ORF">SAMN04487824_12412</name>
</gene>
<evidence type="ECO:0000313" key="1">
    <source>
        <dbReference type="EMBL" id="SDC57754.1"/>
    </source>
</evidence>
<keyword evidence="2" id="KW-1185">Reference proteome</keyword>
<sequence length="75" mass="8668">MLHLTTGAFDQMASWAREHLPEGVCGLLAGRRREDEAWVERVFCLENEDPDWPSIVAYAQDEKRAVRRLMITHDA</sequence>
<dbReference type="RefSeq" id="WP_090847454.1">
    <property type="nucleotide sequence ID" value="NZ_FMZL01000024.1"/>
</dbReference>